<dbReference type="Proteomes" id="UP000710432">
    <property type="component" value="Unassembled WGS sequence"/>
</dbReference>
<organism evidence="1 2">
    <name type="scientific">Microtus ochrogaster</name>
    <name type="common">Prairie vole</name>
    <dbReference type="NCBI Taxonomy" id="79684"/>
    <lineage>
        <taxon>Eukaryota</taxon>
        <taxon>Metazoa</taxon>
        <taxon>Chordata</taxon>
        <taxon>Craniata</taxon>
        <taxon>Vertebrata</taxon>
        <taxon>Euteleostomi</taxon>
        <taxon>Mammalia</taxon>
        <taxon>Eutheria</taxon>
        <taxon>Euarchontoglires</taxon>
        <taxon>Glires</taxon>
        <taxon>Rodentia</taxon>
        <taxon>Myomorpha</taxon>
        <taxon>Muroidea</taxon>
        <taxon>Cricetidae</taxon>
        <taxon>Arvicolinae</taxon>
        <taxon>Microtus</taxon>
    </lineage>
</organism>
<gene>
    <name evidence="1" type="ORF">LTLLF_204270</name>
</gene>
<sequence>MQASCVPEEVFREVWRVLEETRQMEGQEFVAQVNDTRPRALAVAVNEALKEEEEVPSAHSAVAEKQLLVMM</sequence>
<evidence type="ECO:0000313" key="1">
    <source>
        <dbReference type="EMBL" id="KAH0520891.1"/>
    </source>
</evidence>
<evidence type="ECO:0000313" key="2">
    <source>
        <dbReference type="Proteomes" id="UP000710432"/>
    </source>
</evidence>
<reference evidence="1" key="1">
    <citation type="submission" date="2020-03" db="EMBL/GenBank/DDBJ databases">
        <title>Studies in the Genomics of Life Span.</title>
        <authorList>
            <person name="Glass D."/>
        </authorList>
    </citation>
    <scope>NUCLEOTIDE SEQUENCE</scope>
    <source>
        <strain evidence="1">LTLLF</strain>
        <tissue evidence="1">Muscle</tissue>
    </source>
</reference>
<comment type="caution">
    <text evidence="1">The sequence shown here is derived from an EMBL/GenBank/DDBJ whole genome shotgun (WGS) entry which is preliminary data.</text>
</comment>
<name>A0A8J6H1D5_MICOH</name>
<dbReference type="AlphaFoldDB" id="A0A8J6H1D5"/>
<dbReference type="EMBL" id="JAATJU010000393">
    <property type="protein sequence ID" value="KAH0520891.1"/>
    <property type="molecule type" value="Genomic_DNA"/>
</dbReference>
<accession>A0A8J6H1D5</accession>
<protein>
    <submittedName>
        <fullName evidence="1">Uncharacterized protein</fullName>
    </submittedName>
</protein>
<proteinExistence type="predicted"/>